<feature type="non-terminal residue" evidence="3">
    <location>
        <position position="187"/>
    </location>
</feature>
<feature type="region of interest" description="Disordered" evidence="1">
    <location>
        <begin position="1"/>
        <end position="26"/>
    </location>
</feature>
<evidence type="ECO:0000313" key="5">
    <source>
        <dbReference type="Proteomes" id="UP000437068"/>
    </source>
</evidence>
<dbReference type="Proteomes" id="UP000460718">
    <property type="component" value="Unassembled WGS sequence"/>
</dbReference>
<evidence type="ECO:0000313" key="7">
    <source>
        <dbReference type="Proteomes" id="UP000460718"/>
    </source>
</evidence>
<evidence type="ECO:0000256" key="1">
    <source>
        <dbReference type="SAM" id="MobiDB-lite"/>
    </source>
</evidence>
<dbReference type="EMBL" id="QXGA01006313">
    <property type="protein sequence ID" value="KAE9063563.1"/>
    <property type="molecule type" value="Genomic_DNA"/>
</dbReference>
<reference evidence="5 6" key="1">
    <citation type="submission" date="2018-08" db="EMBL/GenBank/DDBJ databases">
        <title>Genomic investigation of the strawberry pathogen Phytophthora fragariae indicates pathogenicity is determined by transcriptional variation in three key races.</title>
        <authorList>
            <person name="Adams T.M."/>
            <person name="Armitage A.D."/>
            <person name="Sobczyk M.K."/>
            <person name="Bates H.J."/>
            <person name="Dunwell J.M."/>
            <person name="Nellist C.F."/>
            <person name="Harrison R.J."/>
        </authorList>
    </citation>
    <scope>NUCLEOTIDE SEQUENCE [LARGE SCALE GENOMIC DNA]</scope>
    <source>
        <strain evidence="4 5">A4</strain>
        <strain evidence="3 6">NOV-5</strain>
        <strain evidence="2 7">SCRP245</strain>
    </source>
</reference>
<dbReference type="EMBL" id="QXFW01003934">
    <property type="protein sequence ID" value="KAE8968040.1"/>
    <property type="molecule type" value="Genomic_DNA"/>
</dbReference>
<organism evidence="3 6">
    <name type="scientific">Phytophthora fragariae</name>
    <dbReference type="NCBI Taxonomy" id="53985"/>
    <lineage>
        <taxon>Eukaryota</taxon>
        <taxon>Sar</taxon>
        <taxon>Stramenopiles</taxon>
        <taxon>Oomycota</taxon>
        <taxon>Peronosporomycetes</taxon>
        <taxon>Peronosporales</taxon>
        <taxon>Peronosporaceae</taxon>
        <taxon>Phytophthora</taxon>
    </lineage>
</organism>
<evidence type="ECO:0000313" key="2">
    <source>
        <dbReference type="EMBL" id="KAE8968040.1"/>
    </source>
</evidence>
<protein>
    <submittedName>
        <fullName evidence="3">Uncharacterized protein</fullName>
    </submittedName>
</protein>
<feature type="compositionally biased region" description="Polar residues" evidence="1">
    <location>
        <begin position="45"/>
        <end position="56"/>
    </location>
</feature>
<sequence length="187" mass="20686">MPADVPALETGHVHHRSIGAPRPHPPKIGDIQRNTSVGHAANNYFLDNTSRTTSRRSGAPTPPPTKSRKCRTLSAPDLESSHCNSWLSTSSDDDLSEYFSTFMHPVFYVSERVILGMHKMGPIATEDMETDDKMSYLRSSTPALSALDLESSHGHAHLSTCSSDDDRRQRAPLHRPAHLHDRRARGA</sequence>
<evidence type="ECO:0000313" key="6">
    <source>
        <dbReference type="Proteomes" id="UP000440732"/>
    </source>
</evidence>
<comment type="caution">
    <text evidence="3">The sequence shown here is derived from an EMBL/GenBank/DDBJ whole genome shotgun (WGS) entry which is preliminary data.</text>
</comment>
<gene>
    <name evidence="4" type="ORF">PF001_g28787</name>
    <name evidence="3" type="ORF">PF006_g30916</name>
    <name evidence="2" type="ORF">PF011_g27332</name>
</gene>
<dbReference type="EMBL" id="QXGE01004486">
    <property type="protein sequence ID" value="KAE9270473.1"/>
    <property type="molecule type" value="Genomic_DNA"/>
</dbReference>
<feature type="compositionally biased region" description="Basic residues" evidence="1">
    <location>
        <begin position="170"/>
        <end position="187"/>
    </location>
</feature>
<evidence type="ECO:0000313" key="3">
    <source>
        <dbReference type="EMBL" id="KAE9063563.1"/>
    </source>
</evidence>
<dbReference type="Proteomes" id="UP000437068">
    <property type="component" value="Unassembled WGS sequence"/>
</dbReference>
<name>A0A6A3PWZ4_9STRA</name>
<dbReference type="AlphaFoldDB" id="A0A6A3PWZ4"/>
<accession>A0A6A3PWZ4</accession>
<proteinExistence type="predicted"/>
<evidence type="ECO:0000313" key="4">
    <source>
        <dbReference type="EMBL" id="KAE9270473.1"/>
    </source>
</evidence>
<feature type="region of interest" description="Disordered" evidence="1">
    <location>
        <begin position="149"/>
        <end position="187"/>
    </location>
</feature>
<feature type="region of interest" description="Disordered" evidence="1">
    <location>
        <begin position="45"/>
        <end position="74"/>
    </location>
</feature>
<dbReference type="Proteomes" id="UP000440732">
    <property type="component" value="Unassembled WGS sequence"/>
</dbReference>